<dbReference type="EMBL" id="PDJQ01000001">
    <property type="protein sequence ID" value="PFG74857.1"/>
    <property type="molecule type" value="Genomic_DNA"/>
</dbReference>
<accession>A0A2A9HFQ1</accession>
<evidence type="ECO:0000313" key="2">
    <source>
        <dbReference type="EMBL" id="PFG74857.1"/>
    </source>
</evidence>
<name>A0A2A9HFQ1_TEPT2</name>
<sequence length="72" mass="8494">MASVTPFDDYYDLVEAARELAIHPQSLRRLIKQNKIPATMFAGKYLIERDKLEMFKSNYDPRPGRKPIRRLL</sequence>
<protein>
    <submittedName>
        <fullName evidence="2">Excisionase family DNA binding protein</fullName>
    </submittedName>
</protein>
<dbReference type="RefSeq" id="WP_098504211.1">
    <property type="nucleotide sequence ID" value="NZ_PDJQ01000001.1"/>
</dbReference>
<gene>
    <name evidence="2" type="ORF">A9A59_2103</name>
</gene>
<dbReference type="InterPro" id="IPR041657">
    <property type="entry name" value="HTH_17"/>
</dbReference>
<evidence type="ECO:0000313" key="3">
    <source>
        <dbReference type="Proteomes" id="UP000223071"/>
    </source>
</evidence>
<dbReference type="NCBIfam" id="TIGR01764">
    <property type="entry name" value="excise"/>
    <property type="match status" value="1"/>
</dbReference>
<dbReference type="Pfam" id="PF12728">
    <property type="entry name" value="HTH_17"/>
    <property type="match status" value="1"/>
</dbReference>
<dbReference type="AlphaFoldDB" id="A0A2A9HFQ1"/>
<proteinExistence type="predicted"/>
<dbReference type="InterPro" id="IPR010093">
    <property type="entry name" value="SinI_DNA-bd"/>
</dbReference>
<keyword evidence="3" id="KW-1185">Reference proteome</keyword>
<evidence type="ECO:0000259" key="1">
    <source>
        <dbReference type="Pfam" id="PF12728"/>
    </source>
</evidence>
<dbReference type="Proteomes" id="UP000223071">
    <property type="component" value="Unassembled WGS sequence"/>
</dbReference>
<dbReference type="GO" id="GO:0003677">
    <property type="term" value="F:DNA binding"/>
    <property type="evidence" value="ECO:0007669"/>
    <property type="project" value="InterPro"/>
</dbReference>
<organism evidence="2 3">
    <name type="scientific">Tepidiforma thermophila (strain KCTC 52669 / CGMCC 1.13589 / G233)</name>
    <dbReference type="NCBI Taxonomy" id="2761530"/>
    <lineage>
        <taxon>Bacteria</taxon>
        <taxon>Bacillati</taxon>
        <taxon>Chloroflexota</taxon>
        <taxon>Tepidiformia</taxon>
        <taxon>Tepidiformales</taxon>
        <taxon>Tepidiformaceae</taxon>
        <taxon>Tepidiforma</taxon>
    </lineage>
</organism>
<feature type="domain" description="Helix-turn-helix" evidence="1">
    <location>
        <begin position="10"/>
        <end position="56"/>
    </location>
</feature>
<reference evidence="2 3" key="1">
    <citation type="submission" date="2017-09" db="EMBL/GenBank/DDBJ databases">
        <title>Sequencing the genomes of two abundant thermophiles in Great Basin hot springs: Thermocrinis jamiesonii and novel Chloroflexi Thermoflexus hugenholtzii.</title>
        <authorList>
            <person name="Hedlund B."/>
        </authorList>
    </citation>
    <scope>NUCLEOTIDE SEQUENCE [LARGE SCALE GENOMIC DNA]</scope>
    <source>
        <strain evidence="2 3">G233</strain>
    </source>
</reference>
<comment type="caution">
    <text evidence="2">The sequence shown here is derived from an EMBL/GenBank/DDBJ whole genome shotgun (WGS) entry which is preliminary data.</text>
</comment>